<reference evidence="6" key="1">
    <citation type="submission" date="2015-11" db="EMBL/GenBank/DDBJ databases">
        <title>De novo transcriptome assembly of four potential Pierce s Disease insect vectors from Arizona vineyards.</title>
        <authorList>
            <person name="Tassone E.E."/>
        </authorList>
    </citation>
    <scope>NUCLEOTIDE SEQUENCE</scope>
</reference>
<dbReference type="Gene3D" id="3.10.50.40">
    <property type="match status" value="1"/>
</dbReference>
<dbReference type="InterPro" id="IPR050754">
    <property type="entry name" value="FKBP4/5/8-like"/>
</dbReference>
<dbReference type="GO" id="GO:0003755">
    <property type="term" value="F:peptidyl-prolyl cis-trans isomerase activity"/>
    <property type="evidence" value="ECO:0007669"/>
    <property type="project" value="UniProtKB-KW"/>
</dbReference>
<dbReference type="GO" id="GO:0005829">
    <property type="term" value="C:cytosol"/>
    <property type="evidence" value="ECO:0007669"/>
    <property type="project" value="TreeGrafter"/>
</dbReference>
<evidence type="ECO:0000256" key="3">
    <source>
        <dbReference type="PROSITE-ProRule" id="PRU00277"/>
    </source>
</evidence>
<name>A0A1B6F5A3_9HEMI</name>
<dbReference type="GO" id="GO:0016020">
    <property type="term" value="C:membrane"/>
    <property type="evidence" value="ECO:0007669"/>
    <property type="project" value="TreeGrafter"/>
</dbReference>
<gene>
    <name evidence="6" type="ORF">g.12941</name>
</gene>
<feature type="domain" description="PPIase FKBP-type" evidence="5">
    <location>
        <begin position="83"/>
        <end position="165"/>
    </location>
</feature>
<feature type="repeat" description="TPR" evidence="4">
    <location>
        <begin position="270"/>
        <end position="303"/>
    </location>
</feature>
<keyword evidence="2 4" id="KW-0802">TPR repeat</keyword>
<organism evidence="6">
    <name type="scientific">Cuerna arida</name>
    <dbReference type="NCBI Taxonomy" id="1464854"/>
    <lineage>
        <taxon>Eukaryota</taxon>
        <taxon>Metazoa</taxon>
        <taxon>Ecdysozoa</taxon>
        <taxon>Arthropoda</taxon>
        <taxon>Hexapoda</taxon>
        <taxon>Insecta</taxon>
        <taxon>Pterygota</taxon>
        <taxon>Neoptera</taxon>
        <taxon>Paraneoptera</taxon>
        <taxon>Hemiptera</taxon>
        <taxon>Auchenorrhyncha</taxon>
        <taxon>Membracoidea</taxon>
        <taxon>Cicadellidae</taxon>
        <taxon>Cicadellinae</taxon>
        <taxon>Proconiini</taxon>
        <taxon>Cuerna</taxon>
    </lineage>
</organism>
<dbReference type="SUPFAM" id="SSF48452">
    <property type="entry name" value="TPR-like"/>
    <property type="match status" value="1"/>
</dbReference>
<dbReference type="SMART" id="SM00028">
    <property type="entry name" value="TPR"/>
    <property type="match status" value="3"/>
</dbReference>
<dbReference type="GO" id="GO:0012505">
    <property type="term" value="C:endomembrane system"/>
    <property type="evidence" value="ECO:0007669"/>
    <property type="project" value="TreeGrafter"/>
</dbReference>
<sequence>MDLVVLSSEQVPNNPNESKSSISLPNIFYEIRKNHEEKVTELSETEYMKEDVKEDEWLDILGDGQILKRTTKKGKLDTKPQRSDVCTIKYIGKLDGNVVDEDEVTINIGDGEVIQGLDLVLPLMDLEEESEVIVGPQFAYGPEGRQPDILPDATLHYNLTLLSYEPKAPLETLTLQQRKEIGNRKKERGNYWYSRKEHTLAIQCYWRALEYLNDHEVLSSEETEIDEVHSLLEDQIIVYNNLAAAQMKNRAFDSALQAVDNVLSRQPNNVKALFRKGKVLAAKGETEEGILLLKKTLILDPDNTQAKNELTQLLARQKKDMEQQRKLYKKMLGSEINKPTEKRSLSPSREVRKWGWWTAVWGGPYL</sequence>
<accession>A0A1B6F5A3</accession>
<evidence type="ECO:0000259" key="5">
    <source>
        <dbReference type="PROSITE" id="PS50059"/>
    </source>
</evidence>
<dbReference type="GO" id="GO:0005740">
    <property type="term" value="C:mitochondrial envelope"/>
    <property type="evidence" value="ECO:0007669"/>
    <property type="project" value="TreeGrafter"/>
</dbReference>
<dbReference type="AlphaFoldDB" id="A0A1B6F5A3"/>
<protein>
    <recommendedName>
        <fullName evidence="3">peptidylprolyl isomerase</fullName>
        <ecNumber evidence="3">5.2.1.8</ecNumber>
    </recommendedName>
</protein>
<evidence type="ECO:0000256" key="2">
    <source>
        <dbReference type="ARBA" id="ARBA00022803"/>
    </source>
</evidence>
<dbReference type="InterPro" id="IPR001179">
    <property type="entry name" value="PPIase_FKBP_dom"/>
</dbReference>
<comment type="catalytic activity">
    <reaction evidence="3">
        <text>[protein]-peptidylproline (omega=180) = [protein]-peptidylproline (omega=0)</text>
        <dbReference type="Rhea" id="RHEA:16237"/>
        <dbReference type="Rhea" id="RHEA-COMP:10747"/>
        <dbReference type="Rhea" id="RHEA-COMP:10748"/>
        <dbReference type="ChEBI" id="CHEBI:83833"/>
        <dbReference type="ChEBI" id="CHEBI:83834"/>
        <dbReference type="EC" id="5.2.1.8"/>
    </reaction>
</comment>
<evidence type="ECO:0000256" key="4">
    <source>
        <dbReference type="PROSITE-ProRule" id="PRU00339"/>
    </source>
</evidence>
<dbReference type="PROSITE" id="PS50005">
    <property type="entry name" value="TPR"/>
    <property type="match status" value="2"/>
</dbReference>
<keyword evidence="3" id="KW-0697">Rotamase</keyword>
<dbReference type="PANTHER" id="PTHR46512:SF1">
    <property type="entry name" value="PEPTIDYLPROLYL ISOMERASE"/>
    <property type="match status" value="1"/>
</dbReference>
<feature type="repeat" description="TPR" evidence="4">
    <location>
        <begin position="236"/>
        <end position="269"/>
    </location>
</feature>
<dbReference type="EMBL" id="GECZ01024488">
    <property type="protein sequence ID" value="JAS45281.1"/>
    <property type="molecule type" value="Transcribed_RNA"/>
</dbReference>
<evidence type="ECO:0000256" key="1">
    <source>
        <dbReference type="ARBA" id="ARBA00022737"/>
    </source>
</evidence>
<dbReference type="SUPFAM" id="SSF54534">
    <property type="entry name" value="FKBP-like"/>
    <property type="match status" value="1"/>
</dbReference>
<dbReference type="InterPro" id="IPR019734">
    <property type="entry name" value="TPR_rpt"/>
</dbReference>
<keyword evidence="3" id="KW-0413">Isomerase</keyword>
<dbReference type="InterPro" id="IPR011990">
    <property type="entry name" value="TPR-like_helical_dom_sf"/>
</dbReference>
<dbReference type="Pfam" id="PF00254">
    <property type="entry name" value="FKBP_C"/>
    <property type="match status" value="1"/>
</dbReference>
<dbReference type="GO" id="GO:0043066">
    <property type="term" value="P:negative regulation of apoptotic process"/>
    <property type="evidence" value="ECO:0007669"/>
    <property type="project" value="TreeGrafter"/>
</dbReference>
<evidence type="ECO:0000313" key="6">
    <source>
        <dbReference type="EMBL" id="JAS45281.1"/>
    </source>
</evidence>
<dbReference type="PANTHER" id="PTHR46512">
    <property type="entry name" value="PEPTIDYLPROLYL ISOMERASE"/>
    <property type="match status" value="1"/>
</dbReference>
<dbReference type="GO" id="GO:0044183">
    <property type="term" value="F:protein folding chaperone"/>
    <property type="evidence" value="ECO:0007669"/>
    <property type="project" value="TreeGrafter"/>
</dbReference>
<dbReference type="Gene3D" id="1.25.40.10">
    <property type="entry name" value="Tetratricopeptide repeat domain"/>
    <property type="match status" value="1"/>
</dbReference>
<dbReference type="EC" id="5.2.1.8" evidence="3"/>
<dbReference type="Pfam" id="PF14559">
    <property type="entry name" value="TPR_19"/>
    <property type="match status" value="1"/>
</dbReference>
<dbReference type="PROSITE" id="PS50059">
    <property type="entry name" value="FKBP_PPIASE"/>
    <property type="match status" value="1"/>
</dbReference>
<dbReference type="InterPro" id="IPR046357">
    <property type="entry name" value="PPIase_dom_sf"/>
</dbReference>
<keyword evidence="1" id="KW-0677">Repeat</keyword>
<proteinExistence type="predicted"/>